<dbReference type="SUPFAM" id="SSF52518">
    <property type="entry name" value="Thiamin diphosphate-binding fold (THDP-binding)"/>
    <property type="match status" value="1"/>
</dbReference>
<reference evidence="8" key="1">
    <citation type="journal article" date="2019" name="Int. J. Syst. Evol. Microbiol.">
        <title>The Global Catalogue of Microorganisms (GCM) 10K type strain sequencing project: providing services to taxonomists for standard genome sequencing and annotation.</title>
        <authorList>
            <consortium name="The Broad Institute Genomics Platform"/>
            <consortium name="The Broad Institute Genome Sequencing Center for Infectious Disease"/>
            <person name="Wu L."/>
            <person name="Ma J."/>
        </authorList>
    </citation>
    <scope>NUCLEOTIDE SEQUENCE [LARGE SCALE GENOMIC DNA]</scope>
    <source>
        <strain evidence="8">KCTC 42182</strain>
    </source>
</reference>
<evidence type="ECO:0000259" key="6">
    <source>
        <dbReference type="Pfam" id="PF00676"/>
    </source>
</evidence>
<comment type="catalytic activity">
    <reaction evidence="5">
        <text>N(6)-[(R)-lipoyl]-L-lysyl-[protein] + pyruvate + H(+) = N(6)-[(R)-S(8)-acetyldihydrolipoyl]-L-lysyl-[protein] + CO2</text>
        <dbReference type="Rhea" id="RHEA:19189"/>
        <dbReference type="Rhea" id="RHEA-COMP:10474"/>
        <dbReference type="Rhea" id="RHEA-COMP:10478"/>
        <dbReference type="ChEBI" id="CHEBI:15361"/>
        <dbReference type="ChEBI" id="CHEBI:15378"/>
        <dbReference type="ChEBI" id="CHEBI:16526"/>
        <dbReference type="ChEBI" id="CHEBI:83099"/>
        <dbReference type="ChEBI" id="CHEBI:83111"/>
        <dbReference type="EC" id="1.2.4.1"/>
    </reaction>
</comment>
<proteinExistence type="predicted"/>
<organism evidence="7 8">
    <name type="scientific">Ferrovibrio xuzhouensis</name>
    <dbReference type="NCBI Taxonomy" id="1576914"/>
    <lineage>
        <taxon>Bacteria</taxon>
        <taxon>Pseudomonadati</taxon>
        <taxon>Pseudomonadota</taxon>
        <taxon>Alphaproteobacteria</taxon>
        <taxon>Rhodospirillales</taxon>
        <taxon>Rhodospirillaceae</taxon>
        <taxon>Ferrovibrio</taxon>
    </lineage>
</organism>
<gene>
    <name evidence="7" type="ORF">ACFOOQ_22935</name>
</gene>
<keyword evidence="3" id="KW-0786">Thiamine pyrophosphate</keyword>
<dbReference type="InterPro" id="IPR029061">
    <property type="entry name" value="THDP-binding"/>
</dbReference>
<dbReference type="InterPro" id="IPR050642">
    <property type="entry name" value="PDH_E1_Alpha_Subunit"/>
</dbReference>
<comment type="caution">
    <text evidence="7">The sequence shown here is derived from an EMBL/GenBank/DDBJ whole genome shotgun (WGS) entry which is preliminary data.</text>
</comment>
<evidence type="ECO:0000313" key="7">
    <source>
        <dbReference type="EMBL" id="MFC3678420.1"/>
    </source>
</evidence>
<dbReference type="Proteomes" id="UP001595711">
    <property type="component" value="Unassembled WGS sequence"/>
</dbReference>
<dbReference type="CDD" id="cd02000">
    <property type="entry name" value="TPP_E1_PDC_ADC_BCADC"/>
    <property type="match status" value="1"/>
</dbReference>
<evidence type="ECO:0000313" key="8">
    <source>
        <dbReference type="Proteomes" id="UP001595711"/>
    </source>
</evidence>
<comment type="function">
    <text evidence="4">The pyruvate dehydrogenase complex catalyzes the overall conversion of pyruvate to acetyl-CoA and CO(2). It contains multiple copies of three enzymatic components: pyruvate dehydrogenase (E1), dihydrolipoamide acetyltransferase (E2) and lipoamide dehydrogenase (E3).</text>
</comment>
<accession>A0ABV7VLI9</accession>
<sequence>MQLSREDLKRAYRQMATIRHFEERVEKEFANGTIPGFAHVYLGQEASGVGVCFDLTDEDYIGSTHRGHGHCIAKGCEVDGMFLEIMGKDGGICGGKGGSMHIADMTKGMLGANAIVGGSPPIAVGAALTLKYKGTDRVAVAFSGDGASNQGTTLEALNMAVVLKVPVIFAFENNGYGEFTSAKYAVGAPSIAERAKGFGMPADVVDGGDFFAVLEAMRRALEHCRAGNGPYALEINCSRFLGHFVGDPQKYRNADELKAARENDPLARFRKSVTAAKLLDEAELDAIDADVKQSVVDSAERALAAPMPSLTTLTKDVYVRY</sequence>
<keyword evidence="2" id="KW-0560">Oxidoreductase</keyword>
<comment type="cofactor">
    <cofactor evidence="1">
        <name>thiamine diphosphate</name>
        <dbReference type="ChEBI" id="CHEBI:58937"/>
    </cofactor>
</comment>
<keyword evidence="8" id="KW-1185">Reference proteome</keyword>
<dbReference type="Pfam" id="PF00676">
    <property type="entry name" value="E1_dh"/>
    <property type="match status" value="1"/>
</dbReference>
<protein>
    <submittedName>
        <fullName evidence="7">Thiamine pyrophosphate-dependent dehydrogenase E1 component subunit alpha</fullName>
    </submittedName>
</protein>
<evidence type="ECO:0000256" key="3">
    <source>
        <dbReference type="ARBA" id="ARBA00023052"/>
    </source>
</evidence>
<dbReference type="Gene3D" id="3.40.50.970">
    <property type="match status" value="1"/>
</dbReference>
<dbReference type="PANTHER" id="PTHR11516:SF60">
    <property type="entry name" value="PYRUVATE DEHYDROGENASE E1 COMPONENT SUBUNIT ALPHA"/>
    <property type="match status" value="1"/>
</dbReference>
<evidence type="ECO:0000256" key="5">
    <source>
        <dbReference type="ARBA" id="ARBA00051231"/>
    </source>
</evidence>
<dbReference type="InterPro" id="IPR001017">
    <property type="entry name" value="DH_E1"/>
</dbReference>
<evidence type="ECO:0000256" key="1">
    <source>
        <dbReference type="ARBA" id="ARBA00001964"/>
    </source>
</evidence>
<evidence type="ECO:0000256" key="2">
    <source>
        <dbReference type="ARBA" id="ARBA00023002"/>
    </source>
</evidence>
<dbReference type="PANTHER" id="PTHR11516">
    <property type="entry name" value="PYRUVATE DEHYDROGENASE E1 COMPONENT, ALPHA SUBUNIT BACTERIAL AND ORGANELLAR"/>
    <property type="match status" value="1"/>
</dbReference>
<name>A0ABV7VLI9_9PROT</name>
<dbReference type="RefSeq" id="WP_379730054.1">
    <property type="nucleotide sequence ID" value="NZ_JBHRYJ010000009.1"/>
</dbReference>
<dbReference type="EMBL" id="JBHRYJ010000009">
    <property type="protein sequence ID" value="MFC3678420.1"/>
    <property type="molecule type" value="Genomic_DNA"/>
</dbReference>
<feature type="domain" description="Dehydrogenase E1 component" evidence="6">
    <location>
        <begin position="13"/>
        <end position="309"/>
    </location>
</feature>
<evidence type="ECO:0000256" key="4">
    <source>
        <dbReference type="ARBA" id="ARBA00025211"/>
    </source>
</evidence>